<feature type="compositionally biased region" description="Basic and acidic residues" evidence="1">
    <location>
        <begin position="8"/>
        <end position="22"/>
    </location>
</feature>
<name>A0A267G8T1_9PLAT</name>
<keyword evidence="3" id="KW-1185">Reference proteome</keyword>
<gene>
    <name evidence="2" type="ORF">BOX15_Mlig018364g1</name>
</gene>
<accession>A0A267G8T1</accession>
<evidence type="ECO:0000313" key="3">
    <source>
        <dbReference type="Proteomes" id="UP000215902"/>
    </source>
</evidence>
<evidence type="ECO:0000256" key="1">
    <source>
        <dbReference type="SAM" id="MobiDB-lite"/>
    </source>
</evidence>
<dbReference type="EMBL" id="NIVC01000469">
    <property type="protein sequence ID" value="PAA82453.1"/>
    <property type="molecule type" value="Genomic_DNA"/>
</dbReference>
<evidence type="ECO:0000313" key="2">
    <source>
        <dbReference type="EMBL" id="PAA82453.1"/>
    </source>
</evidence>
<reference evidence="2 3" key="1">
    <citation type="submission" date="2017-06" db="EMBL/GenBank/DDBJ databases">
        <title>A platform for efficient transgenesis in Macrostomum lignano, a flatworm model organism for stem cell research.</title>
        <authorList>
            <person name="Berezikov E."/>
        </authorList>
    </citation>
    <scope>NUCLEOTIDE SEQUENCE [LARGE SCALE GENOMIC DNA]</scope>
    <source>
        <strain evidence="2">DV1</strain>
        <tissue evidence="2">Whole organism</tissue>
    </source>
</reference>
<dbReference type="Proteomes" id="UP000215902">
    <property type="component" value="Unassembled WGS sequence"/>
</dbReference>
<organism evidence="2 3">
    <name type="scientific">Macrostomum lignano</name>
    <dbReference type="NCBI Taxonomy" id="282301"/>
    <lineage>
        <taxon>Eukaryota</taxon>
        <taxon>Metazoa</taxon>
        <taxon>Spiralia</taxon>
        <taxon>Lophotrochozoa</taxon>
        <taxon>Platyhelminthes</taxon>
        <taxon>Rhabditophora</taxon>
        <taxon>Macrostomorpha</taxon>
        <taxon>Macrostomida</taxon>
        <taxon>Macrostomidae</taxon>
        <taxon>Macrostomum</taxon>
    </lineage>
</organism>
<dbReference type="AlphaFoldDB" id="A0A267G8T1"/>
<evidence type="ECO:0008006" key="4">
    <source>
        <dbReference type="Google" id="ProtNLM"/>
    </source>
</evidence>
<feature type="region of interest" description="Disordered" evidence="1">
    <location>
        <begin position="1"/>
        <end position="22"/>
    </location>
</feature>
<sequence length="457" mass="52453">MGNIWFKKTSEPEPKPEEPKPSFDAKAVASALKIILLLTEVRPSLCEILRPVAEIQVNGLMEENRVPEKMEFFVFKQELRKVIQIANDILSRLTDFGENAELLNKVMELSKDQVISLLCSQLEICIWLLEQQSKTEHTEKLLKGKAESEKFLDFLNAEKSALGQLFGSTSKSFASWERVTYKIIFSAKKFNETFSKIRSLPEEAQLADFKSAGAKKTFEITLFYKKAVKLIKDARTLSLLQKGIHPNDLEIIAERWNHVAPKLEISGINTKAITNSVVQLRLSAATYAKDSREVFRLLQEFQQSPSPDKHTEFMEKLDSFRQAIGEFSSAVQSFKDDFETTITDVEKLRNSYTPARDETQISLFDSIKKPFLDWLRSIPPFNWLTDGSAPQSQNSASEVELWVRQLNSCGEMIKNFADEIHDTSLGVTDLQQRYRDYCSFECTCFVYEQFYDCCDRQ</sequence>
<proteinExistence type="predicted"/>
<protein>
    <recommendedName>
        <fullName evidence="4">DHC_N1 domain-containing protein</fullName>
    </recommendedName>
</protein>
<comment type="caution">
    <text evidence="2">The sequence shown here is derived from an EMBL/GenBank/DDBJ whole genome shotgun (WGS) entry which is preliminary data.</text>
</comment>